<protein>
    <submittedName>
        <fullName evidence="2">Uncharacterized protein</fullName>
    </submittedName>
</protein>
<sequence>MCIINPRGELYDPYIVCCSSIPVSHWNAVHLYTTAPVGSQCCKRTWDQRPGIRDPGSETRDQRPGIREPGSETRDQRAGIRDPGSETGPGIREPGSETEALNSRALRRLTLSALSGADGAGIAFREPFLSHGPAAALQDSELCLRGPLILTLLSSG</sequence>
<reference evidence="2" key="1">
    <citation type="submission" date="2022-07" db="EMBL/GenBank/DDBJ databases">
        <title>Chromosome-level genome of Muraenolepis orangiensis.</title>
        <authorList>
            <person name="Kim J."/>
        </authorList>
    </citation>
    <scope>NUCLEOTIDE SEQUENCE</scope>
    <source>
        <strain evidence="2">KU_S4_2022</strain>
        <tissue evidence="2">Muscle</tissue>
    </source>
</reference>
<evidence type="ECO:0000313" key="3">
    <source>
        <dbReference type="Proteomes" id="UP001148018"/>
    </source>
</evidence>
<accession>A0A9Q0DRE6</accession>
<feature type="region of interest" description="Disordered" evidence="1">
    <location>
        <begin position="46"/>
        <end position="99"/>
    </location>
</feature>
<keyword evidence="3" id="KW-1185">Reference proteome</keyword>
<dbReference type="AlphaFoldDB" id="A0A9Q0DRE6"/>
<evidence type="ECO:0000256" key="1">
    <source>
        <dbReference type="SAM" id="MobiDB-lite"/>
    </source>
</evidence>
<organism evidence="2 3">
    <name type="scientific">Muraenolepis orangiensis</name>
    <name type="common">Patagonian moray cod</name>
    <dbReference type="NCBI Taxonomy" id="630683"/>
    <lineage>
        <taxon>Eukaryota</taxon>
        <taxon>Metazoa</taxon>
        <taxon>Chordata</taxon>
        <taxon>Craniata</taxon>
        <taxon>Vertebrata</taxon>
        <taxon>Euteleostomi</taxon>
        <taxon>Actinopterygii</taxon>
        <taxon>Neopterygii</taxon>
        <taxon>Teleostei</taxon>
        <taxon>Neoteleostei</taxon>
        <taxon>Acanthomorphata</taxon>
        <taxon>Zeiogadaria</taxon>
        <taxon>Gadariae</taxon>
        <taxon>Gadiformes</taxon>
        <taxon>Muraenolepidoidei</taxon>
        <taxon>Muraenolepididae</taxon>
        <taxon>Muraenolepis</taxon>
    </lineage>
</organism>
<comment type="caution">
    <text evidence="2">The sequence shown here is derived from an EMBL/GenBank/DDBJ whole genome shotgun (WGS) entry which is preliminary data.</text>
</comment>
<gene>
    <name evidence="2" type="ORF">NHX12_003611</name>
</gene>
<dbReference type="Proteomes" id="UP001148018">
    <property type="component" value="Unassembled WGS sequence"/>
</dbReference>
<name>A0A9Q0DRE6_9TELE</name>
<evidence type="ECO:0000313" key="2">
    <source>
        <dbReference type="EMBL" id="KAJ3594304.1"/>
    </source>
</evidence>
<feature type="compositionally biased region" description="Basic and acidic residues" evidence="1">
    <location>
        <begin position="46"/>
        <end position="84"/>
    </location>
</feature>
<dbReference type="EMBL" id="JANIIK010000111">
    <property type="protein sequence ID" value="KAJ3594304.1"/>
    <property type="molecule type" value="Genomic_DNA"/>
</dbReference>
<proteinExistence type="predicted"/>